<sequence length="272" mass="30445">MEAFDFDNAVSSSTSSSPSPEKSLAGFLMFTHHFKSITKLFRIVEIFLGLAFLSWTSSYLPFAVKISGEYLRQLFTIIIGPLFNFLLGNLIVVTLLLKAGHVLSGGRSSSTHISSDAETETDLYEEFIKTSDSSTEFTSLVPALVPDAIEYEDKQTIFEQSSSSVNNIESSDDALVPEKMPSEMKMYSRALSENLEAKMQSLEAEEILKSGKLRRWETMKCRKVANPGEIPADTVYVFDELSNEEFQQTIEAFIARQINFHREEKLAIVSAS</sequence>
<dbReference type="AlphaFoldDB" id="A0AAV1DUV2"/>
<feature type="transmembrane region" description="Helical" evidence="2">
    <location>
        <begin position="40"/>
        <end position="62"/>
    </location>
</feature>
<feature type="transmembrane region" description="Helical" evidence="2">
    <location>
        <begin position="74"/>
        <end position="97"/>
    </location>
</feature>
<dbReference type="PANTHER" id="PTHR33640:SF3">
    <property type="entry name" value="DUF4408 DOMAIN-CONTAINING PROTEIN"/>
    <property type="match status" value="1"/>
</dbReference>
<organism evidence="3 4">
    <name type="scientific">Oldenlandia corymbosa var. corymbosa</name>
    <dbReference type="NCBI Taxonomy" id="529605"/>
    <lineage>
        <taxon>Eukaryota</taxon>
        <taxon>Viridiplantae</taxon>
        <taxon>Streptophyta</taxon>
        <taxon>Embryophyta</taxon>
        <taxon>Tracheophyta</taxon>
        <taxon>Spermatophyta</taxon>
        <taxon>Magnoliopsida</taxon>
        <taxon>eudicotyledons</taxon>
        <taxon>Gunneridae</taxon>
        <taxon>Pentapetalae</taxon>
        <taxon>asterids</taxon>
        <taxon>lamiids</taxon>
        <taxon>Gentianales</taxon>
        <taxon>Rubiaceae</taxon>
        <taxon>Rubioideae</taxon>
        <taxon>Spermacoceae</taxon>
        <taxon>Hedyotis-Oldenlandia complex</taxon>
        <taxon>Oldenlandia</taxon>
    </lineage>
</organism>
<evidence type="ECO:0000313" key="4">
    <source>
        <dbReference type="Proteomes" id="UP001161247"/>
    </source>
</evidence>
<feature type="region of interest" description="Disordered" evidence="1">
    <location>
        <begin position="1"/>
        <end position="21"/>
    </location>
</feature>
<proteinExistence type="predicted"/>
<reference evidence="3" key="1">
    <citation type="submission" date="2023-03" db="EMBL/GenBank/DDBJ databases">
        <authorList>
            <person name="Julca I."/>
        </authorList>
    </citation>
    <scope>NUCLEOTIDE SEQUENCE</scope>
</reference>
<accession>A0AAV1DUV2</accession>
<protein>
    <submittedName>
        <fullName evidence="3">OLC1v1010910C1</fullName>
    </submittedName>
</protein>
<keyword evidence="2" id="KW-1133">Transmembrane helix</keyword>
<dbReference type="EMBL" id="OX459123">
    <property type="protein sequence ID" value="CAI9110821.1"/>
    <property type="molecule type" value="Genomic_DNA"/>
</dbReference>
<evidence type="ECO:0000256" key="1">
    <source>
        <dbReference type="SAM" id="MobiDB-lite"/>
    </source>
</evidence>
<evidence type="ECO:0000256" key="2">
    <source>
        <dbReference type="SAM" id="Phobius"/>
    </source>
</evidence>
<gene>
    <name evidence="3" type="ORF">OLC1_LOCUS18382</name>
</gene>
<evidence type="ECO:0000313" key="3">
    <source>
        <dbReference type="EMBL" id="CAI9110821.1"/>
    </source>
</evidence>
<keyword evidence="2" id="KW-0472">Membrane</keyword>
<keyword evidence="4" id="KW-1185">Reference proteome</keyword>
<dbReference type="Proteomes" id="UP001161247">
    <property type="component" value="Chromosome 6"/>
</dbReference>
<name>A0AAV1DUV2_OLDCO</name>
<dbReference type="PANTHER" id="PTHR33640">
    <property type="entry name" value="TRANSMEMBRANE PROTEIN"/>
    <property type="match status" value="1"/>
</dbReference>
<feature type="compositionally biased region" description="Low complexity" evidence="1">
    <location>
        <begin position="11"/>
        <end position="20"/>
    </location>
</feature>
<keyword evidence="2" id="KW-0812">Transmembrane</keyword>